<dbReference type="EMBL" id="MHMH01000021">
    <property type="protein sequence ID" value="OGZ23993.1"/>
    <property type="molecule type" value="Genomic_DNA"/>
</dbReference>
<evidence type="ECO:0000313" key="2">
    <source>
        <dbReference type="EMBL" id="OGZ23993.1"/>
    </source>
</evidence>
<dbReference type="InterPro" id="IPR010093">
    <property type="entry name" value="SinI_DNA-bd"/>
</dbReference>
<dbReference type="Pfam" id="PF12728">
    <property type="entry name" value="HTH_17"/>
    <property type="match status" value="1"/>
</dbReference>
<dbReference type="AlphaFoldDB" id="A0A1G2EDX6"/>
<reference evidence="2 3" key="1">
    <citation type="journal article" date="2016" name="Nat. Commun.">
        <title>Thousands of microbial genomes shed light on interconnected biogeochemical processes in an aquifer system.</title>
        <authorList>
            <person name="Anantharaman K."/>
            <person name="Brown C.T."/>
            <person name="Hug L.A."/>
            <person name="Sharon I."/>
            <person name="Castelle C.J."/>
            <person name="Probst A.J."/>
            <person name="Thomas B.C."/>
            <person name="Singh A."/>
            <person name="Wilkins M.J."/>
            <person name="Karaoz U."/>
            <person name="Brodie E.L."/>
            <person name="Williams K.H."/>
            <person name="Hubbard S.S."/>
            <person name="Banfield J.F."/>
        </authorList>
    </citation>
    <scope>NUCLEOTIDE SEQUENCE [LARGE SCALE GENOMIC DNA]</scope>
</reference>
<comment type="caution">
    <text evidence="2">The sequence shown here is derived from an EMBL/GenBank/DDBJ whole genome shotgun (WGS) entry which is preliminary data.</text>
</comment>
<name>A0A1G2EDX6_9BACT</name>
<feature type="domain" description="Helix-turn-helix" evidence="1">
    <location>
        <begin position="10"/>
        <end position="54"/>
    </location>
</feature>
<dbReference type="NCBIfam" id="TIGR01764">
    <property type="entry name" value="excise"/>
    <property type="match status" value="1"/>
</dbReference>
<evidence type="ECO:0000259" key="1">
    <source>
        <dbReference type="Pfam" id="PF12728"/>
    </source>
</evidence>
<dbReference type="InterPro" id="IPR041657">
    <property type="entry name" value="HTH_17"/>
</dbReference>
<organism evidence="2 3">
    <name type="scientific">Candidatus Nealsonbacteria bacterium RIFCSPLOWO2_01_FULL_43_32</name>
    <dbReference type="NCBI Taxonomy" id="1801672"/>
    <lineage>
        <taxon>Bacteria</taxon>
        <taxon>Candidatus Nealsoniibacteriota</taxon>
    </lineage>
</organism>
<sequence length="81" mass="9519">MEEIEPKQIYTTEEARDFLKISESTIKRLLKKGTLRAYKVGGQYRIWGAEILRLVSPEVEDKVYSVYKKIKTKAKRAIAKW</sequence>
<dbReference type="SUPFAM" id="SSF46955">
    <property type="entry name" value="Putative DNA-binding domain"/>
    <property type="match status" value="1"/>
</dbReference>
<proteinExistence type="predicted"/>
<dbReference type="Proteomes" id="UP000178647">
    <property type="component" value="Unassembled WGS sequence"/>
</dbReference>
<dbReference type="STRING" id="1801672.A2896_01480"/>
<evidence type="ECO:0000313" key="3">
    <source>
        <dbReference type="Proteomes" id="UP000178647"/>
    </source>
</evidence>
<protein>
    <recommendedName>
        <fullName evidence="1">Helix-turn-helix domain-containing protein</fullName>
    </recommendedName>
</protein>
<dbReference type="GO" id="GO:0003677">
    <property type="term" value="F:DNA binding"/>
    <property type="evidence" value="ECO:0007669"/>
    <property type="project" value="InterPro"/>
</dbReference>
<accession>A0A1G2EDX6</accession>
<dbReference type="InterPro" id="IPR009061">
    <property type="entry name" value="DNA-bd_dom_put_sf"/>
</dbReference>
<gene>
    <name evidence="2" type="ORF">A2896_01480</name>
</gene>